<sequence length="45" mass="5197">MFCVLLDPAPFGEFRYECFIATLVREIRNAEKCFNLKRGTVVNGK</sequence>
<reference evidence="1 2" key="1">
    <citation type="journal article" date="2020" name="Mol. Biol. Evol.">
        <title>Distinct Expression and Methylation Patterns for Genes with Different Fates following a Single Whole-Genome Duplication in Flowering Plants.</title>
        <authorList>
            <person name="Shi T."/>
            <person name="Rahmani R.S."/>
            <person name="Gugger P.F."/>
            <person name="Wang M."/>
            <person name="Li H."/>
            <person name="Zhang Y."/>
            <person name="Li Z."/>
            <person name="Wang Q."/>
            <person name="Van de Peer Y."/>
            <person name="Marchal K."/>
            <person name="Chen J."/>
        </authorList>
    </citation>
    <scope>NUCLEOTIDE SEQUENCE [LARGE SCALE GENOMIC DNA]</scope>
    <source>
        <tissue evidence="1">Leaf</tissue>
    </source>
</reference>
<dbReference type="EMBL" id="DUZY01000001">
    <property type="protein sequence ID" value="DAD18836.1"/>
    <property type="molecule type" value="Genomic_DNA"/>
</dbReference>
<dbReference type="Proteomes" id="UP000607653">
    <property type="component" value="Unassembled WGS sequence"/>
</dbReference>
<dbReference type="AlphaFoldDB" id="A0A822XIL9"/>
<proteinExistence type="predicted"/>
<evidence type="ECO:0000313" key="1">
    <source>
        <dbReference type="EMBL" id="DAD18836.1"/>
    </source>
</evidence>
<comment type="caution">
    <text evidence="1">The sequence shown here is derived from an EMBL/GenBank/DDBJ whole genome shotgun (WGS) entry which is preliminary data.</text>
</comment>
<organism evidence="1 2">
    <name type="scientific">Nelumbo nucifera</name>
    <name type="common">Sacred lotus</name>
    <dbReference type="NCBI Taxonomy" id="4432"/>
    <lineage>
        <taxon>Eukaryota</taxon>
        <taxon>Viridiplantae</taxon>
        <taxon>Streptophyta</taxon>
        <taxon>Embryophyta</taxon>
        <taxon>Tracheophyta</taxon>
        <taxon>Spermatophyta</taxon>
        <taxon>Magnoliopsida</taxon>
        <taxon>Proteales</taxon>
        <taxon>Nelumbonaceae</taxon>
        <taxon>Nelumbo</taxon>
    </lineage>
</organism>
<keyword evidence="2" id="KW-1185">Reference proteome</keyword>
<accession>A0A822XIL9</accession>
<protein>
    <submittedName>
        <fullName evidence="1">Uncharacterized protein</fullName>
    </submittedName>
</protein>
<name>A0A822XIL9_NELNU</name>
<gene>
    <name evidence="1" type="ORF">HUJ06_020299</name>
</gene>
<evidence type="ECO:0000313" key="2">
    <source>
        <dbReference type="Proteomes" id="UP000607653"/>
    </source>
</evidence>